<evidence type="ECO:0000313" key="2">
    <source>
        <dbReference type="Proteomes" id="UP000281553"/>
    </source>
</evidence>
<gene>
    <name evidence="1" type="ORF">DILT_LOCUS17939</name>
</gene>
<dbReference type="Proteomes" id="UP000281553">
    <property type="component" value="Unassembled WGS sequence"/>
</dbReference>
<keyword evidence="2" id="KW-1185">Reference proteome</keyword>
<dbReference type="EMBL" id="UYRU01095944">
    <property type="protein sequence ID" value="VDN39583.1"/>
    <property type="molecule type" value="Genomic_DNA"/>
</dbReference>
<accession>A0A3P7NR38</accession>
<evidence type="ECO:0000313" key="1">
    <source>
        <dbReference type="EMBL" id="VDN39583.1"/>
    </source>
</evidence>
<dbReference type="AlphaFoldDB" id="A0A3P7NR38"/>
<organism evidence="1 2">
    <name type="scientific">Dibothriocephalus latus</name>
    <name type="common">Fish tapeworm</name>
    <name type="synonym">Diphyllobothrium latum</name>
    <dbReference type="NCBI Taxonomy" id="60516"/>
    <lineage>
        <taxon>Eukaryota</taxon>
        <taxon>Metazoa</taxon>
        <taxon>Spiralia</taxon>
        <taxon>Lophotrochozoa</taxon>
        <taxon>Platyhelminthes</taxon>
        <taxon>Cestoda</taxon>
        <taxon>Eucestoda</taxon>
        <taxon>Diphyllobothriidea</taxon>
        <taxon>Diphyllobothriidae</taxon>
        <taxon>Dibothriocephalus</taxon>
    </lineage>
</organism>
<protein>
    <submittedName>
        <fullName evidence="1">Uncharacterized protein</fullName>
    </submittedName>
</protein>
<name>A0A3P7NR38_DIBLA</name>
<proteinExistence type="predicted"/>
<reference evidence="1 2" key="1">
    <citation type="submission" date="2018-11" db="EMBL/GenBank/DDBJ databases">
        <authorList>
            <consortium name="Pathogen Informatics"/>
        </authorList>
    </citation>
    <scope>NUCLEOTIDE SEQUENCE [LARGE SCALE GENOMIC DNA]</scope>
</reference>
<sequence length="87" mass="9084">MPFLPILPLNPSAVTGTTLSTVSRTQPICLCSPDAPPYLPSNNLSTPISASDSTTADAYPSAKLQPPCSLSSSQSWLPLLWCVRPGG</sequence>